<feature type="compositionally biased region" description="Polar residues" evidence="1">
    <location>
        <begin position="83"/>
        <end position="96"/>
    </location>
</feature>
<evidence type="ECO:0000313" key="2">
    <source>
        <dbReference type="EMBL" id="TFB01895.1"/>
    </source>
</evidence>
<accession>A0ABY2H0X4</accession>
<reference evidence="2 3" key="1">
    <citation type="submission" date="2018-01" db="EMBL/GenBank/DDBJ databases">
        <title>Genome characterization of the sugarcane-associated fungus Trichoderma ghanense CCMA-1212 and their application in lignocelulose bioconversion.</title>
        <authorList>
            <person name="Steindorff A.S."/>
            <person name="Mendes T.D."/>
            <person name="Vilela E.S.D."/>
            <person name="Rodrigues D.S."/>
            <person name="Formighieri E.F."/>
            <person name="Melo I.S."/>
            <person name="Favaro L.C.L."/>
        </authorList>
    </citation>
    <scope>NUCLEOTIDE SEQUENCE [LARGE SCALE GENOMIC DNA]</scope>
    <source>
        <strain evidence="2 3">CCMA-1212</strain>
    </source>
</reference>
<comment type="caution">
    <text evidence="2">The sequence shown here is derived from an EMBL/GenBank/DDBJ whole genome shotgun (WGS) entry which is preliminary data.</text>
</comment>
<sequence length="96" mass="10661">MCPKTPLIKTKPTMDTKFDLHVQSDRRVNRQLNLNHKLQATSPPGIAPSPHRIVGSARRACTYPKRQEHQPCPPRDSLINGGVPNQTSTLSCSYSS</sequence>
<proteinExistence type="predicted"/>
<evidence type="ECO:0000313" key="3">
    <source>
        <dbReference type="Proteomes" id="UP001642720"/>
    </source>
</evidence>
<gene>
    <name evidence="2" type="ORF">CCMA1212_006363</name>
</gene>
<keyword evidence="3" id="KW-1185">Reference proteome</keyword>
<organism evidence="2 3">
    <name type="scientific">Trichoderma ghanense</name>
    <dbReference type="NCBI Taxonomy" id="65468"/>
    <lineage>
        <taxon>Eukaryota</taxon>
        <taxon>Fungi</taxon>
        <taxon>Dikarya</taxon>
        <taxon>Ascomycota</taxon>
        <taxon>Pezizomycotina</taxon>
        <taxon>Sordariomycetes</taxon>
        <taxon>Hypocreomycetidae</taxon>
        <taxon>Hypocreales</taxon>
        <taxon>Hypocreaceae</taxon>
        <taxon>Trichoderma</taxon>
    </lineage>
</organism>
<dbReference type="RefSeq" id="XP_073558096.1">
    <property type="nucleotide sequence ID" value="XM_073703588.1"/>
</dbReference>
<dbReference type="EMBL" id="PPTA01000008">
    <property type="protein sequence ID" value="TFB01895.1"/>
    <property type="molecule type" value="Genomic_DNA"/>
</dbReference>
<feature type="region of interest" description="Disordered" evidence="1">
    <location>
        <begin position="64"/>
        <end position="96"/>
    </location>
</feature>
<name>A0ABY2H0X4_9HYPO</name>
<protein>
    <submittedName>
        <fullName evidence="2">Uncharacterized protein</fullName>
    </submittedName>
</protein>
<dbReference type="GeneID" id="300578038"/>
<evidence type="ECO:0000256" key="1">
    <source>
        <dbReference type="SAM" id="MobiDB-lite"/>
    </source>
</evidence>
<dbReference type="Proteomes" id="UP001642720">
    <property type="component" value="Unassembled WGS sequence"/>
</dbReference>